<dbReference type="PANTHER" id="PTHR30524">
    <property type="entry name" value="MANNITOL-1-PHOSPHATE 5-DEHYDROGENASE"/>
    <property type="match status" value="1"/>
</dbReference>
<dbReference type="InterPro" id="IPR013131">
    <property type="entry name" value="Mannitol_DH_N"/>
</dbReference>
<dbReference type="Gene3D" id="1.10.1040.10">
    <property type="entry name" value="N-(1-d-carboxylethyl)-l-norvaline Dehydrogenase, domain 2"/>
    <property type="match status" value="1"/>
</dbReference>
<evidence type="ECO:0000256" key="1">
    <source>
        <dbReference type="ARBA" id="ARBA00023002"/>
    </source>
</evidence>
<feature type="domain" description="Mannitol dehydrogenase C-terminal" evidence="5">
    <location>
        <begin position="286"/>
        <end position="474"/>
    </location>
</feature>
<sequence length="504" mass="57973">MPSLNKANVSDLPNINQTDQTLINKQLPERAIQFGEGNFLRAYINWMLQQMNKQDLFNGRTVAIQPTPHGKVVPKLNKQDGLFTTILQGIEDGEEKQDIEINSSISRSINPYEDLEELLKLAESEYIEFIFSNTTEAGLVYMEEAFPETESPLSFPGKLTALLYRRFTYRNGDPESGFTIIPCELVENNGNLLQSIVLRLAKEWELPAAFCEWVENDNTFCNTLVDRIVPGYPKDTVGDWEQKLGYKDTLMAVGEPFHLFVIESGQPLEKKLPFQKAGLNVKWDQVKPYRDLKVSLLNAPHTLLFSVGFISGLNTVREVMEDEVVSSYVRRVIYEDILPHLSFNRKEKESFADSVIERFQNPFVKHQLADLGLNAVQKLKSRVFPLLNQQGNVPSTISFSLASLIHYYKPYSIHEGHFMGLHEGRQYKVRDNEVVLETFIDFWRKDQHTEEDVARLLSIQKLWERDLSHLTECVFEYFKSIDRQGAKAATQQMLENVLPVENQK</sequence>
<dbReference type="NCBIfam" id="NF002969">
    <property type="entry name" value="PRK03643.1"/>
    <property type="match status" value="1"/>
</dbReference>
<comment type="caution">
    <text evidence="6">The sequence shown here is derived from an EMBL/GenBank/DDBJ whole genome shotgun (WGS) entry which is preliminary data.</text>
</comment>
<dbReference type="Proteomes" id="UP000660110">
    <property type="component" value="Unassembled WGS sequence"/>
</dbReference>
<dbReference type="PRINTS" id="PR00084">
    <property type="entry name" value="MTLDHDRGNASE"/>
</dbReference>
<evidence type="ECO:0000313" key="7">
    <source>
        <dbReference type="Proteomes" id="UP000660110"/>
    </source>
</evidence>
<keyword evidence="2" id="KW-0520">NAD</keyword>
<evidence type="ECO:0000256" key="2">
    <source>
        <dbReference type="ARBA" id="ARBA00023027"/>
    </source>
</evidence>
<dbReference type="GO" id="GO:0019698">
    <property type="term" value="P:D-galacturonate catabolic process"/>
    <property type="evidence" value="ECO:0007669"/>
    <property type="project" value="TreeGrafter"/>
</dbReference>
<dbReference type="GO" id="GO:0009026">
    <property type="term" value="F:tagaturonate reductase activity"/>
    <property type="evidence" value="ECO:0007669"/>
    <property type="project" value="TreeGrafter"/>
</dbReference>
<dbReference type="SUPFAM" id="SSF51735">
    <property type="entry name" value="NAD(P)-binding Rossmann-fold domains"/>
    <property type="match status" value="1"/>
</dbReference>
<comment type="catalytic activity">
    <reaction evidence="3">
        <text>D-mannitol 1-phosphate + NAD(+) = beta-D-fructose 6-phosphate + NADH + H(+)</text>
        <dbReference type="Rhea" id="RHEA:19661"/>
        <dbReference type="ChEBI" id="CHEBI:15378"/>
        <dbReference type="ChEBI" id="CHEBI:57540"/>
        <dbReference type="ChEBI" id="CHEBI:57634"/>
        <dbReference type="ChEBI" id="CHEBI:57945"/>
        <dbReference type="ChEBI" id="CHEBI:61381"/>
        <dbReference type="EC" id="1.1.1.17"/>
    </reaction>
</comment>
<dbReference type="Pfam" id="PF01232">
    <property type="entry name" value="Mannitol_dh"/>
    <property type="match status" value="1"/>
</dbReference>
<feature type="domain" description="Mannitol dehydrogenase N-terminal" evidence="4">
    <location>
        <begin position="30"/>
        <end position="272"/>
    </location>
</feature>
<dbReference type="Pfam" id="PF08125">
    <property type="entry name" value="Mannitol_dh_C"/>
    <property type="match status" value="1"/>
</dbReference>
<dbReference type="RefSeq" id="WP_188377742.1">
    <property type="nucleotide sequence ID" value="NZ_BMEL01000003.1"/>
</dbReference>
<reference evidence="6" key="1">
    <citation type="journal article" date="2014" name="Int. J. Syst. Evol. Microbiol.">
        <title>Complete genome sequence of Corynebacterium casei LMG S-19264T (=DSM 44701T), isolated from a smear-ripened cheese.</title>
        <authorList>
            <consortium name="US DOE Joint Genome Institute (JGI-PGF)"/>
            <person name="Walter F."/>
            <person name="Albersmeier A."/>
            <person name="Kalinowski J."/>
            <person name="Ruckert C."/>
        </authorList>
    </citation>
    <scope>NUCLEOTIDE SEQUENCE</scope>
    <source>
        <strain evidence="6">CGMCC 1.12153</strain>
    </source>
</reference>
<gene>
    <name evidence="6" type="primary">uxaB</name>
    <name evidence="6" type="ORF">GCM10010954_23770</name>
</gene>
<keyword evidence="7" id="KW-1185">Reference proteome</keyword>
<organism evidence="6 7">
    <name type="scientific">Halobacillus andaensis</name>
    <dbReference type="NCBI Taxonomy" id="1176239"/>
    <lineage>
        <taxon>Bacteria</taxon>
        <taxon>Bacillati</taxon>
        <taxon>Bacillota</taxon>
        <taxon>Bacilli</taxon>
        <taxon>Bacillales</taxon>
        <taxon>Bacillaceae</taxon>
        <taxon>Halobacillus</taxon>
    </lineage>
</organism>
<dbReference type="GO" id="GO:0019592">
    <property type="term" value="P:mannitol catabolic process"/>
    <property type="evidence" value="ECO:0007669"/>
    <property type="project" value="TreeGrafter"/>
</dbReference>
<protein>
    <submittedName>
        <fullName evidence="6">Altronate oxidoreductase</fullName>
    </submittedName>
</protein>
<evidence type="ECO:0000259" key="4">
    <source>
        <dbReference type="Pfam" id="PF01232"/>
    </source>
</evidence>
<dbReference type="InterPro" id="IPR013328">
    <property type="entry name" value="6PGD_dom2"/>
</dbReference>
<dbReference type="InterPro" id="IPR013118">
    <property type="entry name" value="Mannitol_DH_C"/>
</dbReference>
<reference evidence="6" key="2">
    <citation type="submission" date="2020-09" db="EMBL/GenBank/DDBJ databases">
        <authorList>
            <person name="Sun Q."/>
            <person name="Zhou Y."/>
        </authorList>
    </citation>
    <scope>NUCLEOTIDE SEQUENCE</scope>
    <source>
        <strain evidence="6">CGMCC 1.12153</strain>
    </source>
</reference>
<dbReference type="GO" id="GO:0005829">
    <property type="term" value="C:cytosol"/>
    <property type="evidence" value="ECO:0007669"/>
    <property type="project" value="TreeGrafter"/>
</dbReference>
<accession>A0A917B5W7</accession>
<dbReference type="InterPro" id="IPR000669">
    <property type="entry name" value="Mannitol_DH"/>
</dbReference>
<dbReference type="InterPro" id="IPR008927">
    <property type="entry name" value="6-PGluconate_DH-like_C_sf"/>
</dbReference>
<dbReference type="EMBL" id="BMEL01000003">
    <property type="protein sequence ID" value="GGF24129.1"/>
    <property type="molecule type" value="Genomic_DNA"/>
</dbReference>
<keyword evidence="1" id="KW-0560">Oxidoreductase</keyword>
<dbReference type="PANTHER" id="PTHR30524:SF0">
    <property type="entry name" value="ALTRONATE OXIDOREDUCTASE-RELATED"/>
    <property type="match status" value="1"/>
</dbReference>
<dbReference type="AlphaFoldDB" id="A0A917B5W7"/>
<evidence type="ECO:0000313" key="6">
    <source>
        <dbReference type="EMBL" id="GGF24129.1"/>
    </source>
</evidence>
<evidence type="ECO:0000256" key="3">
    <source>
        <dbReference type="ARBA" id="ARBA00048615"/>
    </source>
</evidence>
<evidence type="ECO:0000259" key="5">
    <source>
        <dbReference type="Pfam" id="PF08125"/>
    </source>
</evidence>
<proteinExistence type="predicted"/>
<dbReference type="SUPFAM" id="SSF48179">
    <property type="entry name" value="6-phosphogluconate dehydrogenase C-terminal domain-like"/>
    <property type="match status" value="1"/>
</dbReference>
<dbReference type="Gene3D" id="3.40.50.720">
    <property type="entry name" value="NAD(P)-binding Rossmann-like Domain"/>
    <property type="match status" value="1"/>
</dbReference>
<dbReference type="GO" id="GO:0008926">
    <property type="term" value="F:mannitol-1-phosphate 5-dehydrogenase activity"/>
    <property type="evidence" value="ECO:0007669"/>
    <property type="project" value="UniProtKB-EC"/>
</dbReference>
<dbReference type="InterPro" id="IPR036291">
    <property type="entry name" value="NAD(P)-bd_dom_sf"/>
</dbReference>
<name>A0A917B5W7_HALAA</name>